<evidence type="ECO:0000313" key="6">
    <source>
        <dbReference type="EMBL" id="KJR83897.1"/>
    </source>
</evidence>
<dbReference type="SUPFAM" id="SSF52833">
    <property type="entry name" value="Thioredoxin-like"/>
    <property type="match status" value="1"/>
</dbReference>
<dbReference type="GO" id="GO:0005739">
    <property type="term" value="C:mitochondrion"/>
    <property type="evidence" value="ECO:0007669"/>
    <property type="project" value="UniProtKB-SubCell"/>
</dbReference>
<feature type="domain" description="Ribosomal protein/NADH dehydrogenase" evidence="5">
    <location>
        <begin position="40"/>
        <end position="149"/>
    </location>
</feature>
<dbReference type="Proteomes" id="UP000033710">
    <property type="component" value="Unassembled WGS sequence"/>
</dbReference>
<evidence type="ECO:0000256" key="4">
    <source>
        <dbReference type="ARBA" id="ARBA00023274"/>
    </source>
</evidence>
<accession>A0A0F2M2G0</accession>
<dbReference type="InterPro" id="IPR040049">
    <property type="entry name" value="Ribosomal_mS25/mL61"/>
</dbReference>
<dbReference type="OrthoDB" id="1696305at2759"/>
<dbReference type="SMART" id="SM00916">
    <property type="entry name" value="L51_S25_CI-B8"/>
    <property type="match status" value="1"/>
</dbReference>
<dbReference type="InterPro" id="IPR036249">
    <property type="entry name" value="Thioredoxin-like_sf"/>
</dbReference>
<dbReference type="InterPro" id="IPR007741">
    <property type="entry name" value="Ribosomal_mL43/mS25/NADH_DH"/>
</dbReference>
<evidence type="ECO:0000256" key="2">
    <source>
        <dbReference type="ARBA" id="ARBA00022980"/>
    </source>
</evidence>
<dbReference type="EMBL" id="AXCR01000008">
    <property type="protein sequence ID" value="KJR83897.1"/>
    <property type="molecule type" value="Genomic_DNA"/>
</dbReference>
<sequence length="206" mass="22941">MVGVVRRMNKLKTLLRLRHGPGAAILPNEVTRLHLEFANRWNDGQYGPRKFWQTCLPRLKYWNPATPMIVNRTTDTTGPATLTIYFREKHGNSSASAFPVTPDMQPGSSFTGSSKAPEPTAVESTVKIDMKGLHSDAILQDFLAKSGAITVSPTPQEVAEMRDVEERAERAKVDREVMARYIFTKRREASIIAQAKSEAAAMKQAL</sequence>
<dbReference type="PANTHER" id="PTHR13274:SF2">
    <property type="entry name" value="SMALL RIBOSOMAL SUBUNIT PROTEIN MS25"/>
    <property type="match status" value="1"/>
</dbReference>
<comment type="caution">
    <text evidence="6">The sequence shown here is derived from an EMBL/GenBank/DDBJ whole genome shotgun (WGS) entry which is preliminary data.</text>
</comment>
<comment type="subcellular location">
    <subcellularLocation>
        <location evidence="1">Mitochondrion</location>
    </subcellularLocation>
</comment>
<dbReference type="AlphaFoldDB" id="A0A0F2M2G0"/>
<dbReference type="PANTHER" id="PTHR13274">
    <property type="entry name" value="MITOCHONDRIAL RIBOSOMAL PROTEIN S25"/>
    <property type="match status" value="1"/>
</dbReference>
<reference evidence="6" key="2">
    <citation type="journal article" date="2015" name="Eukaryot. Cell">
        <title>Asexual propagation of a virulent clone complex in a human and feline outbreak of sporotrichosis.</title>
        <authorList>
            <person name="Teixeira Mde M."/>
            <person name="Rodrigues A.M."/>
            <person name="Tsui C.K."/>
            <person name="de Almeida L.G."/>
            <person name="Van Diepeningen A.D."/>
            <person name="van den Ende B.G."/>
            <person name="Fernandes G.F."/>
            <person name="Kano R."/>
            <person name="Hamelin R.C."/>
            <person name="Lopes-Bezerra L.M."/>
            <person name="Vasconcelos A.T."/>
            <person name="de Hoog S."/>
            <person name="de Camargo Z.P."/>
            <person name="Felipe M.S."/>
        </authorList>
    </citation>
    <scope>NUCLEOTIDE SEQUENCE [LARGE SCALE GENOMIC DNA]</scope>
    <source>
        <strain evidence="6">1099-18</strain>
    </source>
</reference>
<name>A0A0F2M2G0_SPOSC</name>
<dbReference type="GO" id="GO:0005840">
    <property type="term" value="C:ribosome"/>
    <property type="evidence" value="ECO:0007669"/>
    <property type="project" value="UniProtKB-KW"/>
</dbReference>
<proteinExistence type="predicted"/>
<evidence type="ECO:0000256" key="3">
    <source>
        <dbReference type="ARBA" id="ARBA00023128"/>
    </source>
</evidence>
<keyword evidence="2 6" id="KW-0689">Ribosomal protein</keyword>
<evidence type="ECO:0000256" key="1">
    <source>
        <dbReference type="ARBA" id="ARBA00004173"/>
    </source>
</evidence>
<reference evidence="6" key="1">
    <citation type="journal article" date="2014" name="BMC Genomics">
        <title>Comparative genomics of the major fungal agents of human and animal Sporotrichosis: Sporothrix schenckii and Sporothrix brasiliensis.</title>
        <authorList>
            <person name="Teixeira M.M."/>
            <person name="de Almeida L.G."/>
            <person name="Kubitschek-Barreira P."/>
            <person name="Alves F.L."/>
            <person name="Kioshima E.S."/>
            <person name="Abadio A.K."/>
            <person name="Fernandes L."/>
            <person name="Derengowski L.S."/>
            <person name="Ferreira K.S."/>
            <person name="Souza R.C."/>
            <person name="Ruiz J.C."/>
            <person name="de Andrade N.C."/>
            <person name="Paes H.C."/>
            <person name="Nicola A.M."/>
            <person name="Albuquerque P."/>
            <person name="Gerber A.L."/>
            <person name="Martins V.P."/>
            <person name="Peconick L.D."/>
            <person name="Neto A.V."/>
            <person name="Chaucanez C.B."/>
            <person name="Silva P.A."/>
            <person name="Cunha O.L."/>
            <person name="de Oliveira F.F."/>
            <person name="dos Santos T.C."/>
            <person name="Barros A.L."/>
            <person name="Soares M.A."/>
            <person name="de Oliveira L.M."/>
            <person name="Marini M.M."/>
            <person name="Villalobos-Duno H."/>
            <person name="Cunha M.M."/>
            <person name="de Hoog S."/>
            <person name="da Silveira J.F."/>
            <person name="Henrissat B."/>
            <person name="Nino-Vega G.A."/>
            <person name="Cisalpino P.S."/>
            <person name="Mora-Montes H.M."/>
            <person name="Almeida S.R."/>
            <person name="Stajich J.E."/>
            <person name="Lopes-Bezerra L.M."/>
            <person name="Vasconcelos A.T."/>
            <person name="Felipe M.S."/>
        </authorList>
    </citation>
    <scope>NUCLEOTIDE SEQUENCE [LARGE SCALE GENOMIC DNA]</scope>
    <source>
        <strain evidence="6">1099-18</strain>
    </source>
</reference>
<protein>
    <submittedName>
        <fullName evidence="6">Mitochondrial ribosomal protein L51/S25/CI-B8 domain containing protein</fullName>
    </submittedName>
</protein>
<dbReference type="GO" id="GO:0003735">
    <property type="term" value="F:structural constituent of ribosome"/>
    <property type="evidence" value="ECO:0007669"/>
    <property type="project" value="InterPro"/>
</dbReference>
<dbReference type="GeneID" id="27672052"/>
<keyword evidence="3" id="KW-0496">Mitochondrion</keyword>
<dbReference type="Pfam" id="PF05047">
    <property type="entry name" value="L51_S25_CI-B8"/>
    <property type="match status" value="1"/>
</dbReference>
<dbReference type="VEuPathDB" id="FungiDB:SPSK_10300"/>
<dbReference type="GO" id="GO:1990904">
    <property type="term" value="C:ribonucleoprotein complex"/>
    <property type="evidence" value="ECO:0007669"/>
    <property type="project" value="UniProtKB-KW"/>
</dbReference>
<organism evidence="6">
    <name type="scientific">Sporothrix schenckii 1099-18</name>
    <dbReference type="NCBI Taxonomy" id="1397361"/>
    <lineage>
        <taxon>Eukaryota</taxon>
        <taxon>Fungi</taxon>
        <taxon>Dikarya</taxon>
        <taxon>Ascomycota</taxon>
        <taxon>Pezizomycotina</taxon>
        <taxon>Sordariomycetes</taxon>
        <taxon>Sordariomycetidae</taxon>
        <taxon>Ophiostomatales</taxon>
        <taxon>Ophiostomataceae</taxon>
        <taxon>Sporothrix</taxon>
    </lineage>
</organism>
<evidence type="ECO:0000259" key="5">
    <source>
        <dbReference type="SMART" id="SM00916"/>
    </source>
</evidence>
<gene>
    <name evidence="6" type="ORF">SPSK_10300</name>
</gene>
<dbReference type="RefSeq" id="XP_016586573.1">
    <property type="nucleotide sequence ID" value="XM_016736775.1"/>
</dbReference>
<dbReference type="KEGG" id="ssck:SPSK_10300"/>
<keyword evidence="4" id="KW-0687">Ribonucleoprotein</keyword>